<evidence type="ECO:0000256" key="1">
    <source>
        <dbReference type="SAM" id="MobiDB-lite"/>
    </source>
</evidence>
<proteinExistence type="predicted"/>
<evidence type="ECO:0000313" key="2">
    <source>
        <dbReference type="EMBL" id="KOO34013.1"/>
    </source>
</evidence>
<feature type="compositionally biased region" description="Basic and acidic residues" evidence="1">
    <location>
        <begin position="505"/>
        <end position="528"/>
    </location>
</feature>
<comment type="caution">
    <text evidence="2">The sequence shown here is derived from an EMBL/GenBank/DDBJ whole genome shotgun (WGS) entry which is preliminary data.</text>
</comment>
<reference evidence="3" key="1">
    <citation type="journal article" date="2015" name="PLoS Genet.">
        <title>Genome Sequence and Transcriptome Analyses of Chrysochromulina tobin: Metabolic Tools for Enhanced Algal Fitness in the Prominent Order Prymnesiales (Haptophyceae).</title>
        <authorList>
            <person name="Hovde B.T."/>
            <person name="Deodato C.R."/>
            <person name="Hunsperger H.M."/>
            <person name="Ryken S.A."/>
            <person name="Yost W."/>
            <person name="Jha R.K."/>
            <person name="Patterson J."/>
            <person name="Monnat R.J. Jr."/>
            <person name="Barlow S.B."/>
            <person name="Starkenburg S.R."/>
            <person name="Cattolico R.A."/>
        </authorList>
    </citation>
    <scope>NUCLEOTIDE SEQUENCE</scope>
    <source>
        <strain evidence="3">CCMP291</strain>
    </source>
</reference>
<keyword evidence="3" id="KW-1185">Reference proteome</keyword>
<organism evidence="2 3">
    <name type="scientific">Chrysochromulina tobinii</name>
    <dbReference type="NCBI Taxonomy" id="1460289"/>
    <lineage>
        <taxon>Eukaryota</taxon>
        <taxon>Haptista</taxon>
        <taxon>Haptophyta</taxon>
        <taxon>Prymnesiophyceae</taxon>
        <taxon>Prymnesiales</taxon>
        <taxon>Chrysochromulinaceae</taxon>
        <taxon>Chrysochromulina</taxon>
    </lineage>
</organism>
<gene>
    <name evidence="2" type="ORF">Ctob_013146</name>
</gene>
<name>A0A0M0K6K8_9EUKA</name>
<dbReference type="AlphaFoldDB" id="A0A0M0K6K8"/>
<protein>
    <submittedName>
        <fullName evidence="2">Uncharacterized protein</fullName>
    </submittedName>
</protein>
<sequence>MDPSMALRRATLEEVMTVLSIYVRGKYAESIAQRMLRVIGAKIHLRMDTLSDEQRIPFLNNLDALEASSHCMLVCDAPSTALPESMLFCEAPLPNEAVNEAVNEAAAAAAALSAGSTSLALTRAVPGSNGDSDTATPRGHSSMALRRATLEEVMTVLSIYVRGKYAESIAQRMLRVIGAKIHLRMDTLSDEQVEILRTRAHEKQEGAHEMGVEDMFSRICSAKPDLDLLMADTAEKVPLHIKIVPHVGDVQIQILVEIAIQLMKFTKGELNPETIIIKVNPQRKLYIAWFPQAVVNILTAITDPKPFTCTIPASRTIQYLPWTQEPVRYWMSLTQPESAPSTPTPILKMVLEDILTKNGLKIAELKPNLSKNTDVKNLTGEYYVAIHLKENFARDNPTVKSTLEELKHVVIKGAHWKTGLSHTLTHKLNLCTQCFCPLPEDHPAVVNKPMYLDHQTDEDTTVSHLRMTTYINTAMHTECRKKPAPKRAPASSNAIDTFKSMLAKRAKEEEAKEPTPAATEKDPIEKAT</sequence>
<dbReference type="EMBL" id="JWZX01001354">
    <property type="protein sequence ID" value="KOO34013.1"/>
    <property type="molecule type" value="Genomic_DNA"/>
</dbReference>
<evidence type="ECO:0000313" key="3">
    <source>
        <dbReference type="Proteomes" id="UP000037460"/>
    </source>
</evidence>
<feature type="region of interest" description="Disordered" evidence="1">
    <location>
        <begin position="480"/>
        <end position="528"/>
    </location>
</feature>
<accession>A0A0M0K6K8</accession>
<dbReference type="Proteomes" id="UP000037460">
    <property type="component" value="Unassembled WGS sequence"/>
</dbReference>